<evidence type="ECO:0000313" key="2">
    <source>
        <dbReference type="EMBL" id="KAK4438783.1"/>
    </source>
</evidence>
<dbReference type="Proteomes" id="UP001293254">
    <property type="component" value="Unassembled WGS sequence"/>
</dbReference>
<dbReference type="EMBL" id="JACGWO010000001">
    <property type="protein sequence ID" value="KAK4438783.1"/>
    <property type="molecule type" value="Genomic_DNA"/>
</dbReference>
<reference evidence="2" key="2">
    <citation type="journal article" date="2024" name="Plant">
        <title>Genomic evolution and insights into agronomic trait innovations of Sesamum species.</title>
        <authorList>
            <person name="Miao H."/>
            <person name="Wang L."/>
            <person name="Qu L."/>
            <person name="Liu H."/>
            <person name="Sun Y."/>
            <person name="Le M."/>
            <person name="Wang Q."/>
            <person name="Wei S."/>
            <person name="Zheng Y."/>
            <person name="Lin W."/>
            <person name="Duan Y."/>
            <person name="Cao H."/>
            <person name="Xiong S."/>
            <person name="Wang X."/>
            <person name="Wei L."/>
            <person name="Li C."/>
            <person name="Ma Q."/>
            <person name="Ju M."/>
            <person name="Zhao R."/>
            <person name="Li G."/>
            <person name="Mu C."/>
            <person name="Tian Q."/>
            <person name="Mei H."/>
            <person name="Zhang T."/>
            <person name="Gao T."/>
            <person name="Zhang H."/>
        </authorList>
    </citation>
    <scope>NUCLEOTIDE SEQUENCE</scope>
    <source>
        <strain evidence="2">3651</strain>
    </source>
</reference>
<sequence>MVLWIPTRTHRMDPGSGGVNNKGSCRKTTIGWSDSAEQEHIRDEIPKQAGMSASTTSFSPEQPPKQAPAGEDIADGIGADGGRQELAWGRHGEALEDSVEFILSIDSGDNGGQEPEQGGS</sequence>
<proteinExistence type="predicted"/>
<feature type="compositionally biased region" description="Polar residues" evidence="1">
    <location>
        <begin position="51"/>
        <end position="60"/>
    </location>
</feature>
<name>A0AAE2CY48_9LAMI</name>
<feature type="compositionally biased region" description="Basic and acidic residues" evidence="1">
    <location>
        <begin position="37"/>
        <end position="46"/>
    </location>
</feature>
<comment type="caution">
    <text evidence="2">The sequence shown here is derived from an EMBL/GenBank/DDBJ whole genome shotgun (WGS) entry which is preliminary data.</text>
</comment>
<feature type="region of interest" description="Disordered" evidence="1">
    <location>
        <begin position="1"/>
        <end position="84"/>
    </location>
</feature>
<feature type="compositionally biased region" description="Polar residues" evidence="1">
    <location>
        <begin position="21"/>
        <end position="32"/>
    </location>
</feature>
<keyword evidence="3" id="KW-1185">Reference proteome</keyword>
<accession>A0AAE2CY48</accession>
<evidence type="ECO:0000256" key="1">
    <source>
        <dbReference type="SAM" id="MobiDB-lite"/>
    </source>
</evidence>
<protein>
    <submittedName>
        <fullName evidence="2">Uncharacterized protein</fullName>
    </submittedName>
</protein>
<dbReference type="AlphaFoldDB" id="A0AAE2CY48"/>
<organism evidence="2 3">
    <name type="scientific">Sesamum alatum</name>
    <dbReference type="NCBI Taxonomy" id="300844"/>
    <lineage>
        <taxon>Eukaryota</taxon>
        <taxon>Viridiplantae</taxon>
        <taxon>Streptophyta</taxon>
        <taxon>Embryophyta</taxon>
        <taxon>Tracheophyta</taxon>
        <taxon>Spermatophyta</taxon>
        <taxon>Magnoliopsida</taxon>
        <taxon>eudicotyledons</taxon>
        <taxon>Gunneridae</taxon>
        <taxon>Pentapetalae</taxon>
        <taxon>asterids</taxon>
        <taxon>lamiids</taxon>
        <taxon>Lamiales</taxon>
        <taxon>Pedaliaceae</taxon>
        <taxon>Sesamum</taxon>
    </lineage>
</organism>
<evidence type="ECO:0000313" key="3">
    <source>
        <dbReference type="Proteomes" id="UP001293254"/>
    </source>
</evidence>
<reference evidence="2" key="1">
    <citation type="submission" date="2020-06" db="EMBL/GenBank/DDBJ databases">
        <authorList>
            <person name="Li T."/>
            <person name="Hu X."/>
            <person name="Zhang T."/>
            <person name="Song X."/>
            <person name="Zhang H."/>
            <person name="Dai N."/>
            <person name="Sheng W."/>
            <person name="Hou X."/>
            <person name="Wei L."/>
        </authorList>
    </citation>
    <scope>NUCLEOTIDE SEQUENCE</scope>
    <source>
        <strain evidence="2">3651</strain>
        <tissue evidence="2">Leaf</tissue>
    </source>
</reference>
<gene>
    <name evidence="2" type="ORF">Salat_0212900</name>
</gene>